<evidence type="ECO:0000313" key="2">
    <source>
        <dbReference type="Proteomes" id="UP001165960"/>
    </source>
</evidence>
<dbReference type="EMBL" id="QTSX02007192">
    <property type="protein sequence ID" value="KAJ9049884.1"/>
    <property type="molecule type" value="Genomic_DNA"/>
</dbReference>
<keyword evidence="2" id="KW-1185">Reference proteome</keyword>
<name>A0ACC2RIJ9_9FUNG</name>
<gene>
    <name evidence="1" type="primary">APS3_1</name>
    <name evidence="1" type="ORF">DSO57_1020037</name>
</gene>
<protein>
    <submittedName>
        <fullName evidence="1">Sigma-adaptin 3A</fullName>
    </submittedName>
</protein>
<reference evidence="1" key="1">
    <citation type="submission" date="2022-04" db="EMBL/GenBank/DDBJ databases">
        <title>Genome of the entomopathogenic fungus Entomophthora muscae.</title>
        <authorList>
            <person name="Elya C."/>
            <person name="Lovett B.R."/>
            <person name="Lee E."/>
            <person name="Macias A.M."/>
            <person name="Hajek A.E."/>
            <person name="De Bivort B.L."/>
            <person name="Kasson M.T."/>
            <person name="De Fine Licht H.H."/>
            <person name="Stajich J.E."/>
        </authorList>
    </citation>
    <scope>NUCLEOTIDE SEQUENCE</scope>
    <source>
        <strain evidence="1">Berkeley</strain>
    </source>
</reference>
<evidence type="ECO:0000313" key="1">
    <source>
        <dbReference type="EMBL" id="KAJ9049884.1"/>
    </source>
</evidence>
<comment type="caution">
    <text evidence="1">The sequence shown here is derived from an EMBL/GenBank/DDBJ whole genome shotgun (WGS) entry which is preliminary data.</text>
</comment>
<sequence>MIKAVLVFNNYGKTRLSKFFQHVDVVSQSLLIKEIFSLVSERPVTACNFLEGSQLVGGSDTRIVYRHYATLYFVFVVDSSESDLGMLDLIQFFIFSLRKDIIMLVAYQALAEIISGGLVFETNKDIIAPSLPKVSRKNTNITNTYLNYGM</sequence>
<accession>A0ACC2RIJ9</accession>
<dbReference type="Proteomes" id="UP001165960">
    <property type="component" value="Unassembled WGS sequence"/>
</dbReference>
<organism evidence="1 2">
    <name type="scientific">Entomophthora muscae</name>
    <dbReference type="NCBI Taxonomy" id="34485"/>
    <lineage>
        <taxon>Eukaryota</taxon>
        <taxon>Fungi</taxon>
        <taxon>Fungi incertae sedis</taxon>
        <taxon>Zoopagomycota</taxon>
        <taxon>Entomophthoromycotina</taxon>
        <taxon>Entomophthoromycetes</taxon>
        <taxon>Entomophthorales</taxon>
        <taxon>Entomophthoraceae</taxon>
        <taxon>Entomophthora</taxon>
    </lineage>
</organism>
<proteinExistence type="predicted"/>